<feature type="transmembrane region" description="Helical" evidence="9">
    <location>
        <begin position="360"/>
        <end position="379"/>
    </location>
</feature>
<dbReference type="Pfam" id="PF25539">
    <property type="entry name" value="Bestrophin_2"/>
    <property type="match status" value="2"/>
</dbReference>
<feature type="region of interest" description="Disordered" evidence="8">
    <location>
        <begin position="197"/>
        <end position="236"/>
    </location>
</feature>
<comment type="subcellular location">
    <subcellularLocation>
        <location evidence="1">Cell membrane</location>
        <topology evidence="1">Multi-pass membrane protein</topology>
    </subcellularLocation>
</comment>
<dbReference type="Proteomes" id="UP000283269">
    <property type="component" value="Unassembled WGS sequence"/>
</dbReference>
<accession>A0A409XH60</accession>
<name>A0A409XH60_PSICY</name>
<dbReference type="OrthoDB" id="1368at2759"/>
<sequence>MVSSNPLFRGTWTARKFQATVINDIWPEVAFFTLVATMVVLVSEKTSHDLSISNQLLTVLGTVLGLVISFRTSSAYERYQDGRKMWTNIISASRNFSQQIWIHIPTDRTGKGALANTTQLQNVIEKKTMINLVLAFAVSVKHFLRDEPGVYYEDLYPLISFLPKYANGKDGVESEKLPLWHEDETDQHRHVDEPVTELGADFSSRDSSRRGSNGLSDPEKAFPQVTSDRPLKPARNPPETSIFDYIPLLRFFKWIVRVVTRSARPKGKGKKRRNNEYVESHIPLEIILMLSNYTAWTMRNGLLQPAIATGVTSNLTLLQDTLSNLERICNTPLPFAYQAHLRMSLWLYLFFLPFQIEKAFTWVTIPGTAFASFLLLGFLEIGQEIENPFNYDLNDLDLDYFCQAIQRELHLITAHTTPNPSEFVFNHLNQPFAPADRRSAQDLVASGDVYSHPSEPSAPGVDSLRRTLVRSWKQVNTLSRQ</sequence>
<evidence type="ECO:0000256" key="8">
    <source>
        <dbReference type="SAM" id="MobiDB-lite"/>
    </source>
</evidence>
<organism evidence="10 11">
    <name type="scientific">Psilocybe cyanescens</name>
    <dbReference type="NCBI Taxonomy" id="93625"/>
    <lineage>
        <taxon>Eukaryota</taxon>
        <taxon>Fungi</taxon>
        <taxon>Dikarya</taxon>
        <taxon>Basidiomycota</taxon>
        <taxon>Agaricomycotina</taxon>
        <taxon>Agaricomycetes</taxon>
        <taxon>Agaricomycetidae</taxon>
        <taxon>Agaricales</taxon>
        <taxon>Agaricineae</taxon>
        <taxon>Strophariaceae</taxon>
        <taxon>Psilocybe</taxon>
    </lineage>
</organism>
<gene>
    <name evidence="10" type="ORF">CVT25_012259</name>
</gene>
<evidence type="ECO:0000313" key="11">
    <source>
        <dbReference type="Proteomes" id="UP000283269"/>
    </source>
</evidence>
<evidence type="ECO:0000313" key="10">
    <source>
        <dbReference type="EMBL" id="PPQ90095.1"/>
    </source>
</evidence>
<keyword evidence="5 9" id="KW-1133">Transmembrane helix</keyword>
<reference evidence="10 11" key="1">
    <citation type="journal article" date="2018" name="Evol. Lett.">
        <title>Horizontal gene cluster transfer increased hallucinogenic mushroom diversity.</title>
        <authorList>
            <person name="Reynolds H.T."/>
            <person name="Vijayakumar V."/>
            <person name="Gluck-Thaler E."/>
            <person name="Korotkin H.B."/>
            <person name="Matheny P.B."/>
            <person name="Slot J.C."/>
        </authorList>
    </citation>
    <scope>NUCLEOTIDE SEQUENCE [LARGE SCALE GENOMIC DNA]</scope>
    <source>
        <strain evidence="10 11">2631</strain>
    </source>
</reference>
<dbReference type="InterPro" id="IPR044669">
    <property type="entry name" value="YneE/VCCN1/2-like"/>
</dbReference>
<dbReference type="PANTHER" id="PTHR33281:SF19">
    <property type="entry name" value="VOLTAGE-DEPENDENT ANION CHANNEL-FORMING PROTEIN YNEE"/>
    <property type="match status" value="1"/>
</dbReference>
<dbReference type="PANTHER" id="PTHR33281">
    <property type="entry name" value="UPF0187 PROTEIN YNEE"/>
    <property type="match status" value="1"/>
</dbReference>
<evidence type="ECO:0000256" key="9">
    <source>
        <dbReference type="SAM" id="Phobius"/>
    </source>
</evidence>
<dbReference type="GO" id="GO:0005254">
    <property type="term" value="F:chloride channel activity"/>
    <property type="evidence" value="ECO:0007669"/>
    <property type="project" value="InterPro"/>
</dbReference>
<evidence type="ECO:0000256" key="3">
    <source>
        <dbReference type="ARBA" id="ARBA00022475"/>
    </source>
</evidence>
<keyword evidence="3" id="KW-1003">Cell membrane</keyword>
<evidence type="ECO:0000256" key="2">
    <source>
        <dbReference type="ARBA" id="ARBA00022448"/>
    </source>
</evidence>
<proteinExistence type="predicted"/>
<evidence type="ECO:0000256" key="4">
    <source>
        <dbReference type="ARBA" id="ARBA00022692"/>
    </source>
</evidence>
<comment type="caution">
    <text evidence="10">The sequence shown here is derived from an EMBL/GenBank/DDBJ whole genome shotgun (WGS) entry which is preliminary data.</text>
</comment>
<dbReference type="GO" id="GO:0005886">
    <property type="term" value="C:plasma membrane"/>
    <property type="evidence" value="ECO:0007669"/>
    <property type="project" value="UniProtKB-SubCell"/>
</dbReference>
<evidence type="ECO:0000256" key="5">
    <source>
        <dbReference type="ARBA" id="ARBA00022989"/>
    </source>
</evidence>
<evidence type="ECO:0000256" key="1">
    <source>
        <dbReference type="ARBA" id="ARBA00004651"/>
    </source>
</evidence>
<evidence type="ECO:0000256" key="6">
    <source>
        <dbReference type="ARBA" id="ARBA00023065"/>
    </source>
</evidence>
<dbReference type="EMBL" id="NHYD01001701">
    <property type="protein sequence ID" value="PPQ90095.1"/>
    <property type="molecule type" value="Genomic_DNA"/>
</dbReference>
<protein>
    <submittedName>
        <fullName evidence="10">Uncharacterized protein</fullName>
    </submittedName>
</protein>
<evidence type="ECO:0000256" key="7">
    <source>
        <dbReference type="ARBA" id="ARBA00023136"/>
    </source>
</evidence>
<dbReference type="AlphaFoldDB" id="A0A409XH60"/>
<keyword evidence="4 9" id="KW-0812">Transmembrane</keyword>
<dbReference type="STRING" id="93625.A0A409XH60"/>
<keyword evidence="2" id="KW-0813">Transport</keyword>
<keyword evidence="6" id="KW-0406">Ion transport</keyword>
<keyword evidence="7 9" id="KW-0472">Membrane</keyword>
<keyword evidence="11" id="KW-1185">Reference proteome</keyword>
<dbReference type="InParanoid" id="A0A409XH60"/>